<dbReference type="Gene3D" id="1.25.10.10">
    <property type="entry name" value="Leucine-rich Repeat Variant"/>
    <property type="match status" value="2"/>
</dbReference>
<dbReference type="InterPro" id="IPR038739">
    <property type="entry name" value="ARMC8/Vid28"/>
</dbReference>
<organism evidence="7 8">
    <name type="scientific">Brassica napus</name>
    <name type="common">Rape</name>
    <dbReference type="NCBI Taxonomy" id="3708"/>
    <lineage>
        <taxon>Eukaryota</taxon>
        <taxon>Viridiplantae</taxon>
        <taxon>Streptophyta</taxon>
        <taxon>Embryophyta</taxon>
        <taxon>Tracheophyta</taxon>
        <taxon>Spermatophyta</taxon>
        <taxon>Magnoliopsida</taxon>
        <taxon>eudicotyledons</taxon>
        <taxon>Gunneridae</taxon>
        <taxon>Pentapetalae</taxon>
        <taxon>rosids</taxon>
        <taxon>malvids</taxon>
        <taxon>Brassicales</taxon>
        <taxon>Brassicaceae</taxon>
        <taxon>Brassiceae</taxon>
        <taxon>Brassica</taxon>
    </lineage>
</organism>
<evidence type="ECO:0000313" key="8">
    <source>
        <dbReference type="Proteomes" id="UP000824890"/>
    </source>
</evidence>
<name>A0ABQ7YX70_BRANA</name>
<feature type="compositionally biased region" description="Low complexity" evidence="6">
    <location>
        <begin position="1"/>
        <end position="18"/>
    </location>
</feature>
<evidence type="ECO:0008006" key="9">
    <source>
        <dbReference type="Google" id="ProtNLM"/>
    </source>
</evidence>
<keyword evidence="5" id="KW-0539">Nucleus</keyword>
<dbReference type="InterPro" id="IPR011989">
    <property type="entry name" value="ARM-like"/>
</dbReference>
<dbReference type="SUPFAM" id="SSF48371">
    <property type="entry name" value="ARM repeat"/>
    <property type="match status" value="1"/>
</dbReference>
<dbReference type="Pfam" id="PF00514">
    <property type="entry name" value="Arm"/>
    <property type="match status" value="1"/>
</dbReference>
<dbReference type="InterPro" id="IPR016024">
    <property type="entry name" value="ARM-type_fold"/>
</dbReference>
<comment type="caution">
    <text evidence="7">The sequence shown here is derived from an EMBL/GenBank/DDBJ whole genome shotgun (WGS) entry which is preliminary data.</text>
</comment>
<evidence type="ECO:0000256" key="1">
    <source>
        <dbReference type="ARBA" id="ARBA00004123"/>
    </source>
</evidence>
<keyword evidence="3" id="KW-0963">Cytoplasm</keyword>
<reference evidence="7 8" key="1">
    <citation type="submission" date="2021-05" db="EMBL/GenBank/DDBJ databases">
        <title>Genome Assembly of Synthetic Allotetraploid Brassica napus Reveals Homoeologous Exchanges between Subgenomes.</title>
        <authorList>
            <person name="Davis J.T."/>
        </authorList>
    </citation>
    <scope>NUCLEOTIDE SEQUENCE [LARGE SCALE GENOMIC DNA]</scope>
    <source>
        <strain evidence="8">cv. Da-Ae</strain>
        <tissue evidence="7">Seedling</tissue>
    </source>
</reference>
<feature type="region of interest" description="Disordered" evidence="6">
    <location>
        <begin position="1"/>
        <end position="22"/>
    </location>
</feature>
<dbReference type="Proteomes" id="UP000824890">
    <property type="component" value="Unassembled WGS sequence"/>
</dbReference>
<evidence type="ECO:0000256" key="4">
    <source>
        <dbReference type="ARBA" id="ARBA00022737"/>
    </source>
</evidence>
<dbReference type="PANTHER" id="PTHR15651:SF7">
    <property type="entry name" value="ARMADILLO REPEAT-CONTAINING PROTEIN 8"/>
    <property type="match status" value="1"/>
</dbReference>
<dbReference type="InterPro" id="IPR000225">
    <property type="entry name" value="Armadillo"/>
</dbReference>
<proteinExistence type="predicted"/>
<evidence type="ECO:0000256" key="5">
    <source>
        <dbReference type="ARBA" id="ARBA00023242"/>
    </source>
</evidence>
<evidence type="ECO:0000256" key="6">
    <source>
        <dbReference type="SAM" id="MobiDB-lite"/>
    </source>
</evidence>
<keyword evidence="8" id="KW-1185">Reference proteome</keyword>
<sequence length="634" mass="69028">MPTSSSSSSSFSSAASSSGNRQADVFSRLASSDPEVKLKALREVKNQIIGNRTKKLSFLKLGAVPAIASALSDSECNSILVQSAAALGSFACGFEAGVQAVLDAGVFPLLLRLLTSSDEKVVDAGARSLRMIFQSNQAPKYDFLQEKNMKFLFSLLNSENENVSGLGASIIAHACGTTVQQQVLCDAGVLEKLVILLDGSLSQREACLESLATVLKNNPEAVSRFVGLEAGRYLSSVTELTKDRYPRTRLLSCLCLVVIYNTSPSYFLNMGTKSSLVTTLLELLNDHGQSGDDAALGLSSLIAEKEDLQKLAYEANAIKNIVDILKTGSELHPKRLQGLFLSLAELCSKLEDCRCSFLSLEMLDLLVNALRHKNADVRTAACICFRNAARSVKVAVLGALSNIVLDFSSPKSTFIEYGGIKQLIELSKSMDPNARCSALRALRNLMFLADNKRKELFYSEVKAQGFVSLISDPEPTVQEQALALLRNLVDGCINSIEFVFDEDGLILDTVGKQLRKSPQAHMAIQGMYVLTNVASGTELHKEAVMQQLFPQPQAESNNFMLKFLQSHESQLRSATVWTIINLISPSSPGAHDRHVKLRDEGIIPQLKNMVNDACLDVKIRIRTVLSQSMSFGDN</sequence>
<evidence type="ECO:0000256" key="3">
    <source>
        <dbReference type="ARBA" id="ARBA00022490"/>
    </source>
</evidence>
<accession>A0ABQ7YX70</accession>
<dbReference type="SMART" id="SM00185">
    <property type="entry name" value="ARM"/>
    <property type="match status" value="6"/>
</dbReference>
<dbReference type="EMBL" id="JAGKQM010000016">
    <property type="protein sequence ID" value="KAH0872528.1"/>
    <property type="molecule type" value="Genomic_DNA"/>
</dbReference>
<keyword evidence="4" id="KW-0677">Repeat</keyword>
<comment type="subcellular location">
    <subcellularLocation>
        <location evidence="2">Cytoplasm</location>
    </subcellularLocation>
    <subcellularLocation>
        <location evidence="1">Nucleus</location>
    </subcellularLocation>
</comment>
<dbReference type="PANTHER" id="PTHR15651">
    <property type="entry name" value="ARMADILLO REPEAT-CONTAINING PROTEIN 8"/>
    <property type="match status" value="1"/>
</dbReference>
<evidence type="ECO:0000256" key="2">
    <source>
        <dbReference type="ARBA" id="ARBA00004496"/>
    </source>
</evidence>
<gene>
    <name evidence="7" type="ORF">HID58_069890</name>
</gene>
<evidence type="ECO:0000313" key="7">
    <source>
        <dbReference type="EMBL" id="KAH0872528.1"/>
    </source>
</evidence>
<protein>
    <recommendedName>
        <fullName evidence="9">Armadillo repeat-containing protein 8</fullName>
    </recommendedName>
</protein>